<comment type="caution">
    <text evidence="1">The sequence shown here is derived from an EMBL/GenBank/DDBJ whole genome shotgun (WGS) entry which is preliminary data.</text>
</comment>
<reference evidence="1 2" key="1">
    <citation type="submission" date="2019-10" db="EMBL/GenBank/DDBJ databases">
        <title>Taxonomy of Antarctic Massilia spp.: description of Massilia rubra sp. nov., Massilia aquatica sp. nov., Massilia mucilaginosa sp. nov., Massilia frigida sp. nov. isolated from streams, lakes and regoliths.</title>
        <authorList>
            <person name="Holochova P."/>
            <person name="Sedlacek I."/>
            <person name="Kralova S."/>
            <person name="Maslanova I."/>
            <person name="Busse H.-J."/>
            <person name="Stankova E."/>
            <person name="Vrbovska V."/>
            <person name="Kovarovic V."/>
            <person name="Bartak M."/>
            <person name="Svec P."/>
            <person name="Pantucek R."/>
        </authorList>
    </citation>
    <scope>NUCLEOTIDE SEQUENCE [LARGE SCALE GENOMIC DNA]</scope>
    <source>
        <strain evidence="1 2">CCM 8733</strain>
    </source>
</reference>
<keyword evidence="2" id="KW-1185">Reference proteome</keyword>
<evidence type="ECO:0000313" key="2">
    <source>
        <dbReference type="Proteomes" id="UP000609726"/>
    </source>
</evidence>
<dbReference type="Proteomes" id="UP000609726">
    <property type="component" value="Unassembled WGS sequence"/>
</dbReference>
<protein>
    <submittedName>
        <fullName evidence="1">Uncharacterized protein</fullName>
    </submittedName>
</protein>
<evidence type="ECO:0000313" key="1">
    <source>
        <dbReference type="EMBL" id="NHZ91053.1"/>
    </source>
</evidence>
<organism evidence="1 2">
    <name type="scientific">Massilia mucilaginosa</name>
    <dbReference type="NCBI Taxonomy" id="2609282"/>
    <lineage>
        <taxon>Bacteria</taxon>
        <taxon>Pseudomonadati</taxon>
        <taxon>Pseudomonadota</taxon>
        <taxon>Betaproteobacteria</taxon>
        <taxon>Burkholderiales</taxon>
        <taxon>Oxalobacteraceae</taxon>
        <taxon>Telluria group</taxon>
        <taxon>Massilia</taxon>
    </lineage>
</organism>
<gene>
    <name evidence="1" type="ORF">F2P45_18820</name>
</gene>
<accession>A0ABX0NVS8</accession>
<name>A0ABX0NVS8_9BURK</name>
<proteinExistence type="predicted"/>
<dbReference type="EMBL" id="WHJH01000024">
    <property type="protein sequence ID" value="NHZ91053.1"/>
    <property type="molecule type" value="Genomic_DNA"/>
</dbReference>
<sequence length="69" mass="7306">MSEQEEFRGLPNDWIIRLARARQLSAEGKECAMCGGTGGWPGLQKFVDCIPCGGSGVACAATPSYEKLG</sequence>